<dbReference type="InterPro" id="IPR021858">
    <property type="entry name" value="Fun_TF"/>
</dbReference>
<proteinExistence type="predicted"/>
<dbReference type="PANTHER" id="PTHR38791">
    <property type="entry name" value="ZN(II)2CYS6 TRANSCRIPTION FACTOR (EUROFUNG)-RELATED-RELATED"/>
    <property type="match status" value="1"/>
</dbReference>
<gene>
    <name evidence="1" type="ORF">LTR97_003090</name>
</gene>
<accession>A0AAN7WDY7</accession>
<sequence length="577" mass="64957">MSQLQIQDESESVIRKAIRQKARPVSVSKSATYLTPSGRYTPGCILTPASLNSDSSTDSDATFDNMMIQDWSETETSVLDMDDVEQSLALVSTYNRRPIPFSMRPVAADLATNHFFTQFTANGHWEFLRAFDRKQLMDPCLTLAIRACGMAALDNVEHINHGRDYARTMYIEALGLLNSALQDPERSKTDESLIAVAMLSYYENLVCDSRESIQSWKAHISGATQLLKIRGPAQFKTSIGRTLFRETRAQIMIHCIWDDLEPPSFLWDWQEELKEQSPEYHFAKPADDLIEICFDFARIRARIEMRTIDDAEALSQVNEIDRRMVQWSIDTLASAGEFWRYSVVEVEETPHIWNGVVHVYAGHPAPSVWNTHRSIRIMVTRSQEWLCRRLKFFTAEEREEQLAYFRKVRRQMTDDICAGTPAALGQAPSPCSSPAILISAYGAVWPLFFAGTCALERLGTTKWDAFKSPPPDAAPRSSAAAAQAAWLVGRLQFISDVVGLRWATGIAAALQGDFTLHTDLLPDDLNETWGLEIGHKVDGTPRPAWTARQAHAKGLPPLVMSSAKGDEETWIQLVRPR</sequence>
<protein>
    <recommendedName>
        <fullName evidence="3">Transcription factor domain-containing protein</fullName>
    </recommendedName>
</protein>
<dbReference type="InterPro" id="IPR053175">
    <property type="entry name" value="DHMBA_Reg_Transcription_Factor"/>
</dbReference>
<organism evidence="1 2">
    <name type="scientific">Elasticomyces elasticus</name>
    <dbReference type="NCBI Taxonomy" id="574655"/>
    <lineage>
        <taxon>Eukaryota</taxon>
        <taxon>Fungi</taxon>
        <taxon>Dikarya</taxon>
        <taxon>Ascomycota</taxon>
        <taxon>Pezizomycotina</taxon>
        <taxon>Dothideomycetes</taxon>
        <taxon>Dothideomycetidae</taxon>
        <taxon>Mycosphaerellales</taxon>
        <taxon>Teratosphaeriaceae</taxon>
        <taxon>Elasticomyces</taxon>
    </lineage>
</organism>
<dbReference type="Proteomes" id="UP001310594">
    <property type="component" value="Unassembled WGS sequence"/>
</dbReference>
<name>A0AAN7WDY7_9PEZI</name>
<evidence type="ECO:0008006" key="3">
    <source>
        <dbReference type="Google" id="ProtNLM"/>
    </source>
</evidence>
<dbReference type="EMBL" id="JAVRQU010000004">
    <property type="protein sequence ID" value="KAK5704077.1"/>
    <property type="molecule type" value="Genomic_DNA"/>
</dbReference>
<reference evidence="1" key="1">
    <citation type="submission" date="2023-08" db="EMBL/GenBank/DDBJ databases">
        <title>Black Yeasts Isolated from many extreme environments.</title>
        <authorList>
            <person name="Coleine C."/>
            <person name="Stajich J.E."/>
            <person name="Selbmann L."/>
        </authorList>
    </citation>
    <scope>NUCLEOTIDE SEQUENCE</scope>
    <source>
        <strain evidence="1">CCFEE 5810</strain>
    </source>
</reference>
<dbReference type="AlphaFoldDB" id="A0AAN7WDY7"/>
<evidence type="ECO:0000313" key="2">
    <source>
        <dbReference type="Proteomes" id="UP001310594"/>
    </source>
</evidence>
<dbReference type="Pfam" id="PF11951">
    <property type="entry name" value="Fungal_trans_2"/>
    <property type="match status" value="1"/>
</dbReference>
<evidence type="ECO:0000313" key="1">
    <source>
        <dbReference type="EMBL" id="KAK5704077.1"/>
    </source>
</evidence>
<comment type="caution">
    <text evidence="1">The sequence shown here is derived from an EMBL/GenBank/DDBJ whole genome shotgun (WGS) entry which is preliminary data.</text>
</comment>